<evidence type="ECO:0000313" key="1">
    <source>
        <dbReference type="WBParaSite" id="HNAJ_0000236801-mRNA-1"/>
    </source>
</evidence>
<proteinExistence type="predicted"/>
<accession>A0A0R3T5N0</accession>
<reference evidence="1" key="1">
    <citation type="submission" date="2017-02" db="UniProtKB">
        <authorList>
            <consortium name="WormBaseParasite"/>
        </authorList>
    </citation>
    <scope>IDENTIFICATION</scope>
</reference>
<sequence length="77" mass="8433">LEVGFGHSDPVNQWNKAALEQRADMFENISSPLPTKCGRAQSAAVMRLIWGGSGLPQEIFFCSKIPPRIAKSRGAFD</sequence>
<protein>
    <submittedName>
        <fullName evidence="1">Reverse transcriptase domain-containing protein</fullName>
    </submittedName>
</protein>
<organism evidence="1">
    <name type="scientific">Rodentolepis nana</name>
    <name type="common">Dwarf tapeworm</name>
    <name type="synonym">Hymenolepis nana</name>
    <dbReference type="NCBI Taxonomy" id="102285"/>
    <lineage>
        <taxon>Eukaryota</taxon>
        <taxon>Metazoa</taxon>
        <taxon>Spiralia</taxon>
        <taxon>Lophotrochozoa</taxon>
        <taxon>Platyhelminthes</taxon>
        <taxon>Cestoda</taxon>
        <taxon>Eucestoda</taxon>
        <taxon>Cyclophyllidea</taxon>
        <taxon>Hymenolepididae</taxon>
        <taxon>Rodentolepis</taxon>
    </lineage>
</organism>
<dbReference type="AlphaFoldDB" id="A0A0R3T5N0"/>
<name>A0A0R3T5N0_RODNA</name>
<dbReference type="WBParaSite" id="HNAJ_0000236801-mRNA-1">
    <property type="protein sequence ID" value="HNAJ_0000236801-mRNA-1"/>
    <property type="gene ID" value="HNAJ_0000236801"/>
</dbReference>